<dbReference type="PANTHER" id="PTHR36617">
    <property type="entry name" value="PROTEIN, PUTATIVE-RELATED"/>
    <property type="match status" value="1"/>
</dbReference>
<dbReference type="EMBL" id="CP133612">
    <property type="protein sequence ID" value="WMV07497.1"/>
    <property type="molecule type" value="Genomic_DNA"/>
</dbReference>
<gene>
    <name evidence="1" type="ORF">MTR67_000882</name>
</gene>
<dbReference type="Proteomes" id="UP001234989">
    <property type="component" value="Chromosome 1"/>
</dbReference>
<proteinExistence type="predicted"/>
<keyword evidence="2" id="KW-1185">Reference proteome</keyword>
<organism evidence="1 2">
    <name type="scientific">Solanum verrucosum</name>
    <dbReference type="NCBI Taxonomy" id="315347"/>
    <lineage>
        <taxon>Eukaryota</taxon>
        <taxon>Viridiplantae</taxon>
        <taxon>Streptophyta</taxon>
        <taxon>Embryophyta</taxon>
        <taxon>Tracheophyta</taxon>
        <taxon>Spermatophyta</taxon>
        <taxon>Magnoliopsida</taxon>
        <taxon>eudicotyledons</taxon>
        <taxon>Gunneridae</taxon>
        <taxon>Pentapetalae</taxon>
        <taxon>asterids</taxon>
        <taxon>lamiids</taxon>
        <taxon>Solanales</taxon>
        <taxon>Solanaceae</taxon>
        <taxon>Solanoideae</taxon>
        <taxon>Solaneae</taxon>
        <taxon>Solanum</taxon>
    </lineage>
</organism>
<evidence type="ECO:0000313" key="2">
    <source>
        <dbReference type="Proteomes" id="UP001234989"/>
    </source>
</evidence>
<reference evidence="1" key="1">
    <citation type="submission" date="2023-08" db="EMBL/GenBank/DDBJ databases">
        <title>A de novo genome assembly of Solanum verrucosum Schlechtendal, a Mexican diploid species geographically isolated from the other diploid A-genome species in potato relatives.</title>
        <authorList>
            <person name="Hosaka K."/>
        </authorList>
    </citation>
    <scope>NUCLEOTIDE SEQUENCE</scope>
    <source>
        <tissue evidence="1">Young leaves</tissue>
    </source>
</reference>
<name>A0AAF0PMK5_SOLVR</name>
<evidence type="ECO:0000313" key="1">
    <source>
        <dbReference type="EMBL" id="WMV07497.1"/>
    </source>
</evidence>
<accession>A0AAF0PMK5</accession>
<dbReference type="AlphaFoldDB" id="A0AAF0PMK5"/>
<protein>
    <submittedName>
        <fullName evidence="1">Uncharacterized protein</fullName>
    </submittedName>
</protein>
<sequence>MKDLWITKMVTSTYGSSHWRAIRNLWPKLRGNCSIKLGNGRKTSFWKDRWLEQGSLKTLFPDIFTLNQQQRATVAEMWSNQGWNMSFRRPLNDWEIQRLVEFYKVLGQFKGTIDAQDSLG</sequence>
<dbReference type="PANTHER" id="PTHR36617:SF16">
    <property type="entry name" value="OS04G0516500 PROTEIN"/>
    <property type="match status" value="1"/>
</dbReference>